<dbReference type="Proteomes" id="UP000002033">
    <property type="component" value="Chromosome"/>
</dbReference>
<dbReference type="GO" id="GO:0006065">
    <property type="term" value="P:UDP-glucuronate biosynthetic process"/>
    <property type="evidence" value="ECO:0007669"/>
    <property type="project" value="UniProtKB-UniPathway"/>
</dbReference>
<keyword evidence="5 8" id="KW-0560">Oxidoreductase</keyword>
<evidence type="ECO:0000256" key="4">
    <source>
        <dbReference type="ARBA" id="ARBA00015132"/>
    </source>
</evidence>
<dbReference type="InterPro" id="IPR028357">
    <property type="entry name" value="UDPglc_DH_bac"/>
</dbReference>
<dbReference type="Gene3D" id="3.40.50.720">
    <property type="entry name" value="NAD(P)-binding Rossmann-like Domain"/>
    <property type="match status" value="2"/>
</dbReference>
<feature type="binding site" evidence="11">
    <location>
        <position position="331"/>
    </location>
    <ligand>
        <name>NAD(+)</name>
        <dbReference type="ChEBI" id="CHEBI:57540"/>
    </ligand>
</feature>
<dbReference type="InterPro" id="IPR014027">
    <property type="entry name" value="UDP-Glc/GDP-Man_DH_C"/>
</dbReference>
<dbReference type="PIRSF" id="PIRSF000124">
    <property type="entry name" value="UDPglc_GDPman_dh"/>
    <property type="match status" value="1"/>
</dbReference>
<evidence type="ECO:0000256" key="1">
    <source>
        <dbReference type="ARBA" id="ARBA00004701"/>
    </source>
</evidence>
<dbReference type="HOGENOM" id="CLU_023810_1_2_5"/>
<evidence type="ECO:0000256" key="3">
    <source>
        <dbReference type="ARBA" id="ARBA00012954"/>
    </source>
</evidence>
<dbReference type="GO" id="GO:0003979">
    <property type="term" value="F:UDP-glucose 6-dehydrogenase activity"/>
    <property type="evidence" value="ECO:0007669"/>
    <property type="project" value="UniProtKB-EC"/>
</dbReference>
<feature type="binding site" evidence="11">
    <location>
        <position position="266"/>
    </location>
    <ligand>
        <name>NAD(+)</name>
        <dbReference type="ChEBI" id="CHEBI:57540"/>
    </ligand>
</feature>
<dbReference type="PIRSF" id="PIRSF500134">
    <property type="entry name" value="UDPglc_DH_bac"/>
    <property type="match status" value="1"/>
</dbReference>
<evidence type="ECO:0000313" key="13">
    <source>
        <dbReference type="EMBL" id="ADJ24850.1"/>
    </source>
</evidence>
<sequence>MKICMIGAGYVGLVSAACFSDFGWTVNCVDNDPSRLAALKAGQSPIYEPGLEALMERNVKAGRLVFTDDLKTSVANADVVFLAVGTPMRRGDGYADLSYVFSAVEETAQYLDGFTVITTKSTVPVGTSREIERRLKAKRPDADVAVCSNPEFLREGSAIQDFTHPDRVLVGTDDPRARDVMERLYKPLALRGSPVMFVERESAELAKYAANAFLALKISFINEIADVCEAVGADVQEVASAIGRDRRIGDKFLHPGPGYGGSCFPKDVSALVRTAREARAPVSIIEQVERVNHERKLAMAVRIEAAAGGSVRGKTVAILGVTFKPNTDDMRDAPSLLIVPMLQERGATVRACDPQGRKQAEPMLPGVTWCESADEAATGADVLVIVTEWNEYRALNLEAIKSRMSGSTIVDLRNVLDPAAVRELGIAYTGIGRGRHTASQKSG</sequence>
<gene>
    <name evidence="13" type="ordered locus">Hden_3055</name>
</gene>
<feature type="binding site" evidence="10">
    <location>
        <position position="207"/>
    </location>
    <ligand>
        <name>substrate</name>
    </ligand>
</feature>
<feature type="domain" description="UDP-glucose/GDP-mannose dehydrogenase C-terminal" evidence="12">
    <location>
        <begin position="317"/>
        <end position="418"/>
    </location>
</feature>
<feature type="binding site" evidence="11">
    <location>
        <position position="30"/>
    </location>
    <ligand>
        <name>NAD(+)</name>
        <dbReference type="ChEBI" id="CHEBI:57540"/>
    </ligand>
</feature>
<dbReference type="RefSeq" id="WP_013217009.1">
    <property type="nucleotide sequence ID" value="NC_014313.1"/>
</dbReference>
<dbReference type="SUPFAM" id="SSF52413">
    <property type="entry name" value="UDP-glucose/GDP-mannose dehydrogenase C-terminal domain"/>
    <property type="match status" value="1"/>
</dbReference>
<feature type="binding site" evidence="11">
    <location>
        <position position="122"/>
    </location>
    <ligand>
        <name>NAD(+)</name>
        <dbReference type="ChEBI" id="CHEBI:57540"/>
    </ligand>
</feature>
<dbReference type="InterPro" id="IPR014026">
    <property type="entry name" value="UDP-Glc/GDP-Man_DH_dimer"/>
</dbReference>
<evidence type="ECO:0000256" key="5">
    <source>
        <dbReference type="ARBA" id="ARBA00023002"/>
    </source>
</evidence>
<dbReference type="PANTHER" id="PTHR43750:SF3">
    <property type="entry name" value="UDP-GLUCOSE 6-DEHYDROGENASE TUAD"/>
    <property type="match status" value="1"/>
</dbReference>
<dbReference type="Pfam" id="PF03720">
    <property type="entry name" value="UDPG_MGDP_dh_C"/>
    <property type="match status" value="1"/>
</dbReference>
<evidence type="ECO:0000256" key="6">
    <source>
        <dbReference type="ARBA" id="ARBA00023027"/>
    </source>
</evidence>
<feature type="binding site" evidence="10">
    <location>
        <position position="260"/>
    </location>
    <ligand>
        <name>substrate</name>
    </ligand>
</feature>
<keyword evidence="6 8" id="KW-0520">NAD</keyword>
<dbReference type="Pfam" id="PF03721">
    <property type="entry name" value="UDPG_MGDP_dh_N"/>
    <property type="match status" value="1"/>
</dbReference>
<dbReference type="SUPFAM" id="SSF51735">
    <property type="entry name" value="NAD(P)-binding Rossmann-fold domains"/>
    <property type="match status" value="1"/>
</dbReference>
<keyword evidence="14" id="KW-1185">Reference proteome</keyword>
<protein>
    <recommendedName>
        <fullName evidence="4 8">UDP-glucose 6-dehydrogenase</fullName>
        <ecNumber evidence="3 8">1.1.1.22</ecNumber>
    </recommendedName>
</protein>
<dbReference type="InterPro" id="IPR017476">
    <property type="entry name" value="UDP-Glc/GDP-Man"/>
</dbReference>
<dbReference type="Gene3D" id="1.20.5.100">
    <property type="entry name" value="Cytochrome c1, transmembrane anchor, C-terminal"/>
    <property type="match status" value="1"/>
</dbReference>
<reference evidence="14" key="1">
    <citation type="journal article" date="2011" name="J. Bacteriol.">
        <title>Genome sequences of eight morphologically diverse alphaproteobacteria.</title>
        <authorList>
            <consortium name="US DOE Joint Genome Institute"/>
            <person name="Brown P.J."/>
            <person name="Kysela D.T."/>
            <person name="Buechlein A."/>
            <person name="Hemmerich C."/>
            <person name="Brun Y.V."/>
        </authorList>
    </citation>
    <scope>NUCLEOTIDE SEQUENCE [LARGE SCALE GENOMIC DNA]</scope>
    <source>
        <strain evidence="14">ATCC 51888 / DSM 1869 / NCIB 11706 / TK 0415</strain>
    </source>
</reference>
<feature type="binding site" evidence="11">
    <location>
        <position position="155"/>
    </location>
    <ligand>
        <name>NAD(+)</name>
        <dbReference type="ChEBI" id="CHEBI:57540"/>
    </ligand>
</feature>
<dbReference type="Pfam" id="PF00984">
    <property type="entry name" value="UDPG_MGDP_dh"/>
    <property type="match status" value="1"/>
</dbReference>
<feature type="binding site" evidence="10">
    <location>
        <begin position="252"/>
        <end position="256"/>
    </location>
    <ligand>
        <name>substrate</name>
    </ligand>
</feature>
<dbReference type="InterPro" id="IPR036291">
    <property type="entry name" value="NAD(P)-bd_dom_sf"/>
</dbReference>
<dbReference type="InterPro" id="IPR001732">
    <property type="entry name" value="UDP-Glc/GDP-Man_DH_N"/>
</dbReference>
<comment type="catalytic activity">
    <reaction evidence="7 8">
        <text>UDP-alpha-D-glucose + 2 NAD(+) + H2O = UDP-alpha-D-glucuronate + 2 NADH + 3 H(+)</text>
        <dbReference type="Rhea" id="RHEA:23596"/>
        <dbReference type="ChEBI" id="CHEBI:15377"/>
        <dbReference type="ChEBI" id="CHEBI:15378"/>
        <dbReference type="ChEBI" id="CHEBI:57540"/>
        <dbReference type="ChEBI" id="CHEBI:57945"/>
        <dbReference type="ChEBI" id="CHEBI:58052"/>
        <dbReference type="ChEBI" id="CHEBI:58885"/>
        <dbReference type="EC" id="1.1.1.22"/>
    </reaction>
</comment>
<organism evidence="13 14">
    <name type="scientific">Hyphomicrobium denitrificans (strain ATCC 51888 / DSM 1869 / NCIMB 11706 / TK 0415)</name>
    <dbReference type="NCBI Taxonomy" id="582899"/>
    <lineage>
        <taxon>Bacteria</taxon>
        <taxon>Pseudomonadati</taxon>
        <taxon>Pseudomonadota</taxon>
        <taxon>Alphaproteobacteria</taxon>
        <taxon>Hyphomicrobiales</taxon>
        <taxon>Hyphomicrobiaceae</taxon>
        <taxon>Hyphomicrobium</taxon>
    </lineage>
</organism>
<dbReference type="AlphaFoldDB" id="D8JVJ6"/>
<dbReference type="eggNOG" id="COG1004">
    <property type="taxonomic scope" value="Bacteria"/>
</dbReference>
<comment type="pathway">
    <text evidence="1">Nucleotide-sugar biosynthesis; UDP-alpha-D-glucuronate biosynthesis; UDP-alpha-D-glucuronate from UDP-alpha-D-glucose: step 1/1.</text>
</comment>
<feature type="active site" description="Nucleophile" evidence="9">
    <location>
        <position position="263"/>
    </location>
</feature>
<feature type="binding site" evidence="10">
    <location>
        <position position="324"/>
    </location>
    <ligand>
        <name>substrate</name>
    </ligand>
</feature>
<evidence type="ECO:0000256" key="2">
    <source>
        <dbReference type="ARBA" id="ARBA00006601"/>
    </source>
</evidence>
<dbReference type="KEGG" id="hdn:Hden_3055"/>
<dbReference type="GO" id="GO:0051287">
    <property type="term" value="F:NAD binding"/>
    <property type="evidence" value="ECO:0007669"/>
    <property type="project" value="InterPro"/>
</dbReference>
<dbReference type="NCBIfam" id="TIGR03026">
    <property type="entry name" value="NDP-sugDHase"/>
    <property type="match status" value="1"/>
</dbReference>
<feature type="binding site" evidence="11">
    <location>
        <position position="35"/>
    </location>
    <ligand>
        <name>NAD(+)</name>
        <dbReference type="ChEBI" id="CHEBI:57540"/>
    </ligand>
</feature>
<dbReference type="UniPathway" id="UPA00038">
    <property type="reaction ID" value="UER00491"/>
</dbReference>
<dbReference type="PANTHER" id="PTHR43750">
    <property type="entry name" value="UDP-GLUCOSE 6-DEHYDROGENASE TUAD"/>
    <property type="match status" value="1"/>
</dbReference>
<feature type="binding site" evidence="11">
    <location>
        <position position="86"/>
    </location>
    <ligand>
        <name>NAD(+)</name>
        <dbReference type="ChEBI" id="CHEBI:57540"/>
    </ligand>
</feature>
<dbReference type="SMART" id="SM00984">
    <property type="entry name" value="UDPG_MGDP_dh_C"/>
    <property type="match status" value="1"/>
</dbReference>
<evidence type="ECO:0000256" key="9">
    <source>
        <dbReference type="PIRSR" id="PIRSR500134-1"/>
    </source>
</evidence>
<evidence type="ECO:0000256" key="7">
    <source>
        <dbReference type="ARBA" id="ARBA00047473"/>
    </source>
</evidence>
<evidence type="ECO:0000313" key="14">
    <source>
        <dbReference type="Proteomes" id="UP000002033"/>
    </source>
</evidence>
<feature type="binding site" evidence="10">
    <location>
        <begin position="152"/>
        <end position="155"/>
    </location>
    <ligand>
        <name>substrate</name>
    </ligand>
</feature>
<evidence type="ECO:0000256" key="11">
    <source>
        <dbReference type="PIRSR" id="PIRSR500134-3"/>
    </source>
</evidence>
<accession>D8JVJ6</accession>
<dbReference type="EMBL" id="CP002083">
    <property type="protein sequence ID" value="ADJ24850.1"/>
    <property type="molecule type" value="Genomic_DNA"/>
</dbReference>
<dbReference type="InterPro" id="IPR036220">
    <property type="entry name" value="UDP-Glc/GDP-Man_DH_C_sf"/>
</dbReference>
<comment type="similarity">
    <text evidence="2 8">Belongs to the UDP-glucose/GDP-mannose dehydrogenase family.</text>
</comment>
<evidence type="ECO:0000259" key="12">
    <source>
        <dbReference type="SMART" id="SM00984"/>
    </source>
</evidence>
<dbReference type="InterPro" id="IPR008927">
    <property type="entry name" value="6-PGluconate_DH-like_C_sf"/>
</dbReference>
<dbReference type="EC" id="1.1.1.22" evidence="3 8"/>
<dbReference type="OrthoDB" id="9803238at2"/>
<dbReference type="STRING" id="582899.Hden_3055"/>
<dbReference type="PROSITE" id="PS51257">
    <property type="entry name" value="PROKAR_LIPOPROTEIN"/>
    <property type="match status" value="1"/>
</dbReference>
<evidence type="ECO:0000256" key="8">
    <source>
        <dbReference type="PIRNR" id="PIRNR000124"/>
    </source>
</evidence>
<dbReference type="GO" id="GO:0000271">
    <property type="term" value="P:polysaccharide biosynthetic process"/>
    <property type="evidence" value="ECO:0007669"/>
    <property type="project" value="InterPro"/>
</dbReference>
<dbReference type="SUPFAM" id="SSF48179">
    <property type="entry name" value="6-phosphogluconate dehydrogenase C-terminal domain-like"/>
    <property type="match status" value="1"/>
</dbReference>
<evidence type="ECO:0000256" key="10">
    <source>
        <dbReference type="PIRSR" id="PIRSR500134-2"/>
    </source>
</evidence>
<proteinExistence type="inferred from homology"/>
<name>D8JVJ6_HYPDA</name>